<proteinExistence type="predicted"/>
<evidence type="ECO:0000313" key="3">
    <source>
        <dbReference type="Proteomes" id="UP000005446"/>
    </source>
</evidence>
<dbReference type="AlphaFoldDB" id="H0EQJ4"/>
<name>H0EQJ4_GLAL7</name>
<organism evidence="2 3">
    <name type="scientific">Glarea lozoyensis (strain ATCC 74030 / MF5533)</name>
    <dbReference type="NCBI Taxonomy" id="1104152"/>
    <lineage>
        <taxon>Eukaryota</taxon>
        <taxon>Fungi</taxon>
        <taxon>Dikarya</taxon>
        <taxon>Ascomycota</taxon>
        <taxon>Pezizomycotina</taxon>
        <taxon>Leotiomycetes</taxon>
        <taxon>Helotiales</taxon>
        <taxon>Helotiaceae</taxon>
        <taxon>Glarea</taxon>
    </lineage>
</organism>
<feature type="compositionally biased region" description="Acidic residues" evidence="1">
    <location>
        <begin position="1"/>
        <end position="31"/>
    </location>
</feature>
<reference evidence="2 3" key="1">
    <citation type="journal article" date="2012" name="Eukaryot. Cell">
        <title>Genome sequence of the fungus Glarea lozoyensis: the first genome sequence of a species from the Helotiaceae family.</title>
        <authorList>
            <person name="Youssar L."/>
            <person name="Gruening B.A."/>
            <person name="Erxleben A."/>
            <person name="Guenther S."/>
            <person name="Huettel W."/>
        </authorList>
    </citation>
    <scope>NUCLEOTIDE SEQUENCE [LARGE SCALE GENOMIC DNA]</scope>
    <source>
        <strain evidence="3">ATCC 74030 / MF5533</strain>
    </source>
</reference>
<dbReference type="HOGENOM" id="CLU_2740248_0_0_1"/>
<dbReference type="Proteomes" id="UP000005446">
    <property type="component" value="Unassembled WGS sequence"/>
</dbReference>
<feature type="region of interest" description="Disordered" evidence="1">
    <location>
        <begin position="1"/>
        <end position="71"/>
    </location>
</feature>
<dbReference type="InParanoid" id="H0EQJ4"/>
<gene>
    <name evidence="2" type="ORF">M7I_4947</name>
</gene>
<keyword evidence="3" id="KW-1185">Reference proteome</keyword>
<sequence length="71" mass="7656">MDEAAPEAAVEVEADEEEEEEEWGGIEDDQIPETKDEAIGVPMPTKNKQPKVNAAKKTSGSGIVVAEEEET</sequence>
<protein>
    <submittedName>
        <fullName evidence="2">Uncharacterized protein</fullName>
    </submittedName>
</protein>
<evidence type="ECO:0000256" key="1">
    <source>
        <dbReference type="SAM" id="MobiDB-lite"/>
    </source>
</evidence>
<evidence type="ECO:0000313" key="2">
    <source>
        <dbReference type="EMBL" id="EHK99260.1"/>
    </source>
</evidence>
<dbReference type="EMBL" id="AGUE01000124">
    <property type="protein sequence ID" value="EHK99260.1"/>
    <property type="molecule type" value="Genomic_DNA"/>
</dbReference>
<accession>H0EQJ4</accession>
<comment type="caution">
    <text evidence="2">The sequence shown here is derived from an EMBL/GenBank/DDBJ whole genome shotgun (WGS) entry which is preliminary data.</text>
</comment>